<dbReference type="GO" id="GO:0003677">
    <property type="term" value="F:DNA binding"/>
    <property type="evidence" value="ECO:0007669"/>
    <property type="project" value="UniProtKB-KW"/>
</dbReference>
<keyword evidence="6" id="KW-0539">Nucleus</keyword>
<dbReference type="GO" id="GO:0046872">
    <property type="term" value="F:metal ion binding"/>
    <property type="evidence" value="ECO:0007669"/>
    <property type="project" value="UniProtKB-KW"/>
</dbReference>
<accession>A0A1L7XSR9</accession>
<evidence type="ECO:0000313" key="9">
    <source>
        <dbReference type="Proteomes" id="UP000184330"/>
    </source>
</evidence>
<name>A0A1L7XSR9_9HELO</name>
<evidence type="ECO:0000313" key="8">
    <source>
        <dbReference type="EMBL" id="CZR68084.1"/>
    </source>
</evidence>
<evidence type="ECO:0000256" key="3">
    <source>
        <dbReference type="ARBA" id="ARBA00023015"/>
    </source>
</evidence>
<dbReference type="OrthoDB" id="3172332at2759"/>
<feature type="compositionally biased region" description="Polar residues" evidence="7">
    <location>
        <begin position="11"/>
        <end position="21"/>
    </location>
</feature>
<keyword evidence="1" id="KW-0479">Metal-binding</keyword>
<sequence length="785" mass="88083">MTIPIERVVTPTATTGGSTIEPTKEMMGRQSRGEKTGLASHDKDKNSGRHRGRPRISTTDLTQIEATCLNFQEKVLASGVLDQTPELSHCLWSMVETITSLTHPMVPDQDVDGNDAVLLSLKTQNSKADQEKIESLAAEERHPDFGRECKGNAAGVDRPSSIPPCQPAKNISEHKARNVNVPDIEIQGRGASQGGDEYLMEPYLPRHRLANLVALCSPSIRLPFQNEMEERFFRSYMTKTTVSLSWIQCQDFASTLWDCLIMQAAHDEAFVRDAIIAIGALTESKMALRRGSSVEAPEMRRFALHRYGRAIRTMRSSLAIRETSDNPRKALIGCLLVCCFEGLNGNSFTALSHARSGNELLRDWLKNHKWKAHNVGICSPASEIIEDELVQAFARLDDQVATHFSSRSLEEHEILMNEGNETVERMPSTFSDVHEARLYLELIERRATHFMCTVTGSLVRNMNDQVARSSEDPENQGEIPKKLQVERNKFAQEVIRWGLAFQRLYASIPALSSSLSVAANMLLARCSVMDIVITSSLDTNDNTSFDKHLPEFNAIVLLCESILNATKDSRCHGDYMFDVGIVMPLHAVSKWCRDRTVRRRAISLLRSYTNSDGEPMREGVWDSSMVAEWNQRYMELEEEGVETEFIPEHARIRVTEITVNPEKKYGWCEYVRGSPGFERPKISSYISWQRNRSIALLEGGKADKTSSSPSGVLILPMSKFNPHILNSHPGLAVRLQNSDNMGQFKESLRNQERPQVCCPLPSALFPFLPPLTSANRSPQPPLQIS</sequence>
<feature type="region of interest" description="Disordered" evidence="7">
    <location>
        <begin position="1"/>
        <end position="55"/>
    </location>
</feature>
<organism evidence="8 9">
    <name type="scientific">Phialocephala subalpina</name>
    <dbReference type="NCBI Taxonomy" id="576137"/>
    <lineage>
        <taxon>Eukaryota</taxon>
        <taxon>Fungi</taxon>
        <taxon>Dikarya</taxon>
        <taxon>Ascomycota</taxon>
        <taxon>Pezizomycotina</taxon>
        <taxon>Leotiomycetes</taxon>
        <taxon>Helotiales</taxon>
        <taxon>Mollisiaceae</taxon>
        <taxon>Phialocephala</taxon>
        <taxon>Phialocephala fortinii species complex</taxon>
    </lineage>
</organism>
<evidence type="ECO:0000256" key="7">
    <source>
        <dbReference type="SAM" id="MobiDB-lite"/>
    </source>
</evidence>
<dbReference type="PANTHER" id="PTHR36206:SF4">
    <property type="entry name" value="HYPOTHETICAL CONSERVED PROTEIN (EUROFUNG)-RELATED"/>
    <property type="match status" value="1"/>
</dbReference>
<gene>
    <name evidence="8" type="ORF">PAC_17983</name>
</gene>
<dbReference type="PANTHER" id="PTHR36206">
    <property type="entry name" value="ASPERCRYPTIN BIOSYNTHESIS CLUSTER-SPECIFIC TRANSCRIPTION REGULATOR ATNN-RELATED"/>
    <property type="match status" value="1"/>
</dbReference>
<keyword evidence="2" id="KW-0862">Zinc</keyword>
<dbReference type="AlphaFoldDB" id="A0A1L7XSR9"/>
<keyword evidence="4" id="KW-0238">DNA-binding</keyword>
<evidence type="ECO:0000256" key="6">
    <source>
        <dbReference type="ARBA" id="ARBA00023242"/>
    </source>
</evidence>
<proteinExistence type="predicted"/>
<keyword evidence="3" id="KW-0805">Transcription regulation</keyword>
<feature type="compositionally biased region" description="Basic and acidic residues" evidence="7">
    <location>
        <begin position="22"/>
        <end position="47"/>
    </location>
</feature>
<keyword evidence="9" id="KW-1185">Reference proteome</keyword>
<dbReference type="Proteomes" id="UP000184330">
    <property type="component" value="Unassembled WGS sequence"/>
</dbReference>
<evidence type="ECO:0000256" key="2">
    <source>
        <dbReference type="ARBA" id="ARBA00022833"/>
    </source>
</evidence>
<keyword evidence="5" id="KW-0804">Transcription</keyword>
<evidence type="ECO:0000256" key="5">
    <source>
        <dbReference type="ARBA" id="ARBA00023163"/>
    </source>
</evidence>
<protein>
    <submittedName>
        <fullName evidence="8">Uncharacterized protein</fullName>
    </submittedName>
</protein>
<reference evidence="8 9" key="1">
    <citation type="submission" date="2016-03" db="EMBL/GenBank/DDBJ databases">
        <authorList>
            <person name="Ploux O."/>
        </authorList>
    </citation>
    <scope>NUCLEOTIDE SEQUENCE [LARGE SCALE GENOMIC DNA]</scope>
    <source>
        <strain evidence="8 9">UAMH 11012</strain>
    </source>
</reference>
<evidence type="ECO:0000256" key="4">
    <source>
        <dbReference type="ARBA" id="ARBA00023125"/>
    </source>
</evidence>
<dbReference type="InterPro" id="IPR052360">
    <property type="entry name" value="Transcr_Regulatory_Proteins"/>
</dbReference>
<dbReference type="EMBL" id="FJOG01000050">
    <property type="protein sequence ID" value="CZR68084.1"/>
    <property type="molecule type" value="Genomic_DNA"/>
</dbReference>
<evidence type="ECO:0000256" key="1">
    <source>
        <dbReference type="ARBA" id="ARBA00022723"/>
    </source>
</evidence>